<dbReference type="RefSeq" id="WP_036267371.1">
    <property type="nucleotide sequence ID" value="NZ_LMTZ01000100.1"/>
</dbReference>
<dbReference type="InterPro" id="IPR012338">
    <property type="entry name" value="Beta-lactam/transpept-like"/>
</dbReference>
<dbReference type="EMBL" id="LMTZ01000107">
    <property type="protein sequence ID" value="KST65511.1"/>
    <property type="molecule type" value="Genomic_DNA"/>
</dbReference>
<comment type="caution">
    <text evidence="4">The sequence shown here is derived from an EMBL/GenBank/DDBJ whole genome shotgun (WGS) entry which is preliminary data.</text>
</comment>
<sequence>MSESIDKFTAFPRRQPSNRRQFPSIEKKVANNSGKSRRKQPPTSRGGALARPLAKHSAAKGVPVKRVKTRVPVAKSKGNPPRRIPPSQVHTANSRSAVPARAKPKAANAQAVKLKRVRKQPLPGKRITMSRRTRLKPMARTILYALRLLIVGVGIGAIVGTALSMFDPATRINSATSSSEAKVGQNQSQSNLDPGNLVLTQEIAPLKASLQSMANQNPSIRPGVYLIDLDDGRYVNVNATLSFPAASTIKIPILVAFFQDVDNGKIRLNEVLTMEKDDMVGGSGDMRNQPAGTTYKALEVADKMMTISDNTATNMLIKRMGGMQALNQRFRRWGLTHTALRNPLPDIEGTNTTSPKDLGDVMAMVSRGRLVSMQSRDRILAIMRQNTRRHLLPTGLGEGATIANKTGYIGKMLGDAGLVDLVTGKRYTIAVMVERKVKDDPSAEKFIKSASRQAFEELSKPNNLPNQSNRSGNSPPVNPMQQRGMTTPTYPTNRGNVPMNTYSSPVTSPVHTRFGRNYPPNQYQQPANQQYHYPYQR</sequence>
<proteinExistence type="predicted"/>
<dbReference type="GO" id="GO:0046677">
    <property type="term" value="P:response to antibiotic"/>
    <property type="evidence" value="ECO:0007669"/>
    <property type="project" value="InterPro"/>
</dbReference>
<evidence type="ECO:0000313" key="4">
    <source>
        <dbReference type="EMBL" id="KST65511.1"/>
    </source>
</evidence>
<dbReference type="InterPro" id="IPR045155">
    <property type="entry name" value="Beta-lactam_cat"/>
</dbReference>
<evidence type="ECO:0000256" key="1">
    <source>
        <dbReference type="SAM" id="MobiDB-lite"/>
    </source>
</evidence>
<evidence type="ECO:0000259" key="3">
    <source>
        <dbReference type="Pfam" id="PF13354"/>
    </source>
</evidence>
<feature type="region of interest" description="Disordered" evidence="1">
    <location>
        <begin position="454"/>
        <end position="537"/>
    </location>
</feature>
<accession>A0A0V7ZMD9</accession>
<evidence type="ECO:0000256" key="2">
    <source>
        <dbReference type="SAM" id="Phobius"/>
    </source>
</evidence>
<feature type="transmembrane region" description="Helical" evidence="2">
    <location>
        <begin position="141"/>
        <end position="166"/>
    </location>
</feature>
<dbReference type="PANTHER" id="PTHR35333:SF4">
    <property type="entry name" value="SLR0121 PROTEIN"/>
    <property type="match status" value="1"/>
</dbReference>
<protein>
    <recommendedName>
        <fullName evidence="3">Beta-lactamase class A catalytic domain-containing protein</fullName>
    </recommendedName>
</protein>
<keyword evidence="2" id="KW-1133">Transmembrane helix</keyword>
<gene>
    <name evidence="5" type="ORF">BC008_24315</name>
    <name evidence="4" type="ORF">BC008_42040</name>
</gene>
<dbReference type="InterPro" id="IPR000871">
    <property type="entry name" value="Beta-lactam_class-A"/>
</dbReference>
<evidence type="ECO:0000313" key="5">
    <source>
        <dbReference type="EMBL" id="KST66101.1"/>
    </source>
</evidence>
<dbReference type="GO" id="GO:0008800">
    <property type="term" value="F:beta-lactamase activity"/>
    <property type="evidence" value="ECO:0007669"/>
    <property type="project" value="InterPro"/>
</dbReference>
<dbReference type="SUPFAM" id="SSF56601">
    <property type="entry name" value="beta-lactamase/transpeptidase-like"/>
    <property type="match status" value="1"/>
</dbReference>
<feature type="compositionally biased region" description="Low complexity" evidence="1">
    <location>
        <begin position="517"/>
        <end position="537"/>
    </location>
</feature>
<feature type="compositionally biased region" description="Low complexity" evidence="1">
    <location>
        <begin position="97"/>
        <end position="106"/>
    </location>
</feature>
<dbReference type="GO" id="GO:0030655">
    <property type="term" value="P:beta-lactam antibiotic catabolic process"/>
    <property type="evidence" value="ECO:0007669"/>
    <property type="project" value="InterPro"/>
</dbReference>
<dbReference type="AlphaFoldDB" id="A0A0V7ZMD9"/>
<organism evidence="4 6">
    <name type="scientific">Mastigocoleus testarum BC008</name>
    <dbReference type="NCBI Taxonomy" id="371196"/>
    <lineage>
        <taxon>Bacteria</taxon>
        <taxon>Bacillati</taxon>
        <taxon>Cyanobacteriota</taxon>
        <taxon>Cyanophyceae</taxon>
        <taxon>Nostocales</taxon>
        <taxon>Hapalosiphonaceae</taxon>
        <taxon>Mastigocoleus</taxon>
    </lineage>
</organism>
<evidence type="ECO:0000313" key="6">
    <source>
        <dbReference type="Proteomes" id="UP000053372"/>
    </source>
</evidence>
<keyword evidence="2" id="KW-0472">Membrane</keyword>
<feature type="compositionally biased region" description="Polar residues" evidence="1">
    <location>
        <begin position="460"/>
        <end position="510"/>
    </location>
</feature>
<feature type="domain" description="Beta-lactamase class A catalytic" evidence="3">
    <location>
        <begin position="223"/>
        <end position="433"/>
    </location>
</feature>
<name>A0A0V7ZMD9_9CYAN</name>
<dbReference type="PANTHER" id="PTHR35333">
    <property type="entry name" value="BETA-LACTAMASE"/>
    <property type="match status" value="1"/>
</dbReference>
<reference evidence="4 6" key="1">
    <citation type="journal article" date="2015" name="Genome Announc.">
        <title>Draft Genome of the Euendolithic (true boring) Cyanobacterium Mastigocoleus testarum strain BC008.</title>
        <authorList>
            <person name="Guida B.S."/>
            <person name="Garcia-Pichel F."/>
        </authorList>
    </citation>
    <scope>NUCLEOTIDE SEQUENCE [LARGE SCALE GENOMIC DNA]</scope>
    <source>
        <strain evidence="4 6">BC008</strain>
    </source>
</reference>
<keyword evidence="2" id="KW-0812">Transmembrane</keyword>
<keyword evidence="6" id="KW-1185">Reference proteome</keyword>
<dbReference type="Gene3D" id="3.40.710.10">
    <property type="entry name" value="DD-peptidase/beta-lactamase superfamily"/>
    <property type="match status" value="1"/>
</dbReference>
<feature type="compositionally biased region" description="Basic residues" evidence="1">
    <location>
        <begin position="53"/>
        <end position="69"/>
    </location>
</feature>
<dbReference type="Pfam" id="PF13354">
    <property type="entry name" value="Beta-lactamase2"/>
    <property type="match status" value="1"/>
</dbReference>
<dbReference type="EMBL" id="LMTZ01000100">
    <property type="protein sequence ID" value="KST66101.1"/>
    <property type="molecule type" value="Genomic_DNA"/>
</dbReference>
<dbReference type="Proteomes" id="UP000053372">
    <property type="component" value="Unassembled WGS sequence"/>
</dbReference>
<feature type="region of interest" description="Disordered" evidence="1">
    <location>
        <begin position="1"/>
        <end position="106"/>
    </location>
</feature>